<evidence type="ECO:0000313" key="1">
    <source>
        <dbReference type="EMBL" id="MFH4983676.1"/>
    </source>
</evidence>
<dbReference type="EMBL" id="JBGFUD010013274">
    <property type="protein sequence ID" value="MFH4983676.1"/>
    <property type="molecule type" value="Genomic_DNA"/>
</dbReference>
<protein>
    <submittedName>
        <fullName evidence="1">Uncharacterized protein</fullName>
    </submittedName>
</protein>
<organism evidence="1 2">
    <name type="scientific">Gnathostoma spinigerum</name>
    <dbReference type="NCBI Taxonomy" id="75299"/>
    <lineage>
        <taxon>Eukaryota</taxon>
        <taxon>Metazoa</taxon>
        <taxon>Ecdysozoa</taxon>
        <taxon>Nematoda</taxon>
        <taxon>Chromadorea</taxon>
        <taxon>Rhabditida</taxon>
        <taxon>Spirurina</taxon>
        <taxon>Gnathostomatomorpha</taxon>
        <taxon>Gnathostomatoidea</taxon>
        <taxon>Gnathostomatidae</taxon>
        <taxon>Gnathostoma</taxon>
    </lineage>
</organism>
<comment type="caution">
    <text evidence="1">The sequence shown here is derived from an EMBL/GenBank/DDBJ whole genome shotgun (WGS) entry which is preliminary data.</text>
</comment>
<keyword evidence="2" id="KW-1185">Reference proteome</keyword>
<reference evidence="1 2" key="1">
    <citation type="submission" date="2024-08" db="EMBL/GenBank/DDBJ databases">
        <title>Gnathostoma spinigerum genome.</title>
        <authorList>
            <person name="Gonzalez-Bertolin B."/>
            <person name="Monzon S."/>
            <person name="Zaballos A."/>
            <person name="Jimenez P."/>
            <person name="Dekumyoy P."/>
            <person name="Varona S."/>
            <person name="Cuesta I."/>
            <person name="Sumanam S."/>
            <person name="Adisakwattana P."/>
            <person name="Gasser R.B."/>
            <person name="Hernandez-Gonzalez A."/>
            <person name="Young N.D."/>
            <person name="Perteguer M.J."/>
        </authorList>
    </citation>
    <scope>NUCLEOTIDE SEQUENCE [LARGE SCALE GENOMIC DNA]</scope>
    <source>
        <strain evidence="1">AL3</strain>
        <tissue evidence="1">Liver</tissue>
    </source>
</reference>
<proteinExistence type="predicted"/>
<dbReference type="Proteomes" id="UP001608902">
    <property type="component" value="Unassembled WGS sequence"/>
</dbReference>
<name>A0ABD6EUX5_9BILA</name>
<dbReference type="AlphaFoldDB" id="A0ABD6EUX5"/>
<accession>A0ABD6EUX5</accession>
<sequence length="93" mass="10905">MFIMWAEITFSYRPHKNIRSMWLLNIGHFRVDELLCFNFPDLEDSMLSLLSTTEEGSVSFEPSFAVTDFFFGTVCLTAQSRSSHRFTSFCHEY</sequence>
<gene>
    <name evidence="1" type="ORF">AB6A40_010385</name>
</gene>
<evidence type="ECO:0000313" key="2">
    <source>
        <dbReference type="Proteomes" id="UP001608902"/>
    </source>
</evidence>